<dbReference type="Proteomes" id="UP000008070">
    <property type="component" value="Chromosome"/>
</dbReference>
<evidence type="ECO:0000256" key="1">
    <source>
        <dbReference type="SAM" id="MobiDB-lite"/>
    </source>
</evidence>
<dbReference type="GeneID" id="72992763"/>
<sequence length="203" mass="21690">MLQIQGSRPTGAGSRTAAWSRRGVAGFLVVVGLGLAAGGVMLAWYGGSPYYLLSGIAVVVSGILIWRRDGRGVPVYVAVLASTTTWAIWEVGFDGWQLLPWLLAPFVLGLALLPPSVRLGGRQSPATRWGDGRPLRARWSWRWPRARPCTRPAPTHRPSPSCAAASRTAPPASCRNRWPGSQARTGRRSATTKAGPASARSPT</sequence>
<feature type="transmembrane region" description="Helical" evidence="2">
    <location>
        <begin position="24"/>
        <end position="44"/>
    </location>
</feature>
<evidence type="ECO:0008006" key="5">
    <source>
        <dbReference type="Google" id="ProtNLM"/>
    </source>
</evidence>
<evidence type="ECO:0000313" key="4">
    <source>
        <dbReference type="Proteomes" id="UP000008070"/>
    </source>
</evidence>
<keyword evidence="2" id="KW-0812">Transmembrane</keyword>
<dbReference type="EMBL" id="FP103042">
    <property type="protein sequence ID" value="CAX23071.1"/>
    <property type="molecule type" value="Genomic_DNA"/>
</dbReference>
<reference evidence="4" key="1">
    <citation type="journal article" date="2009" name="PLoS ONE">
        <title>Methylobacterium genome sequences: a reference blueprint to investigate microbial metabolism of C1 compounds from natural and industrial sources.</title>
        <authorList>
            <person name="Vuilleumier S."/>
            <person name="Chistoserdova L."/>
            <person name="Lee M.-C."/>
            <person name="Bringel F."/>
            <person name="Lajus A."/>
            <person name="Zhou Y."/>
            <person name="Gourion B."/>
            <person name="Barbe V."/>
            <person name="Chang J."/>
            <person name="Cruveiller S."/>
            <person name="Dossat C."/>
            <person name="Gillett W."/>
            <person name="Gruffaz C."/>
            <person name="Haugen E."/>
            <person name="Hourcade E."/>
            <person name="Levy R."/>
            <person name="Mangenot S."/>
            <person name="Muller E."/>
            <person name="Nadalig T."/>
            <person name="Pagni M."/>
            <person name="Penny C."/>
            <person name="Peyraud R."/>
            <person name="Robinson D.G."/>
            <person name="Roche D."/>
            <person name="Rouy Z."/>
            <person name="Saenampechek C."/>
            <person name="Salvignol G."/>
            <person name="Vallenet D."/>
            <person name="Wu Z."/>
            <person name="Marx C.J."/>
            <person name="Vorholt J.A."/>
            <person name="Olson M.V."/>
            <person name="Kaul R."/>
            <person name="Weissenbach J."/>
            <person name="Medigue C."/>
            <person name="Lidstrom M.E."/>
        </authorList>
    </citation>
    <scope>NUCLEOTIDE SEQUENCE [LARGE SCALE GENOMIC DNA]</scope>
    <source>
        <strain evidence="4">DSM 6343 / CIP 106787 / DM4</strain>
    </source>
</reference>
<feature type="transmembrane region" description="Helical" evidence="2">
    <location>
        <begin position="73"/>
        <end position="89"/>
    </location>
</feature>
<gene>
    <name evidence="3" type="ORF">METD_I1465</name>
</gene>
<keyword evidence="2" id="KW-0472">Membrane</keyword>
<keyword evidence="2" id="KW-1133">Transmembrane helix</keyword>
<dbReference type="HOGENOM" id="CLU_1347603_0_0_5"/>
<feature type="transmembrane region" description="Helical" evidence="2">
    <location>
        <begin position="95"/>
        <end position="113"/>
    </location>
</feature>
<feature type="region of interest" description="Disordered" evidence="1">
    <location>
        <begin position="149"/>
        <end position="203"/>
    </location>
</feature>
<dbReference type="AlphaFoldDB" id="C7CFZ5"/>
<feature type="compositionally biased region" description="Low complexity" evidence="1">
    <location>
        <begin position="149"/>
        <end position="158"/>
    </location>
</feature>
<accession>C7CFZ5</accession>
<feature type="transmembrane region" description="Helical" evidence="2">
    <location>
        <begin position="50"/>
        <end position="66"/>
    </location>
</feature>
<name>C7CFZ5_METED</name>
<feature type="compositionally biased region" description="Polar residues" evidence="1">
    <location>
        <begin position="182"/>
        <end position="192"/>
    </location>
</feature>
<dbReference type="RefSeq" id="WP_015821591.1">
    <property type="nucleotide sequence ID" value="NC_012988.1"/>
</dbReference>
<evidence type="ECO:0000313" key="3">
    <source>
        <dbReference type="EMBL" id="CAX23071.1"/>
    </source>
</evidence>
<organism evidence="3 4">
    <name type="scientific">Methylorubrum extorquens (strain DSM 6343 / CIP 106787 / DM4)</name>
    <name type="common">Methylobacterium extorquens</name>
    <dbReference type="NCBI Taxonomy" id="661410"/>
    <lineage>
        <taxon>Bacteria</taxon>
        <taxon>Pseudomonadati</taxon>
        <taxon>Pseudomonadota</taxon>
        <taxon>Alphaproteobacteria</taxon>
        <taxon>Hyphomicrobiales</taxon>
        <taxon>Methylobacteriaceae</taxon>
        <taxon>Methylorubrum</taxon>
    </lineage>
</organism>
<proteinExistence type="predicted"/>
<evidence type="ECO:0000256" key="2">
    <source>
        <dbReference type="SAM" id="Phobius"/>
    </source>
</evidence>
<dbReference type="KEGG" id="mdi:METDI1465"/>
<protein>
    <recommendedName>
        <fullName evidence="5">Quinoprotein glucose dehydrogenase (PQQ, quinone)</fullName>
    </recommendedName>
</protein>